<dbReference type="Gene3D" id="3.40.50.720">
    <property type="entry name" value="NAD(P)-binding Rossmann-like Domain"/>
    <property type="match status" value="1"/>
</dbReference>
<dbReference type="InterPro" id="IPR036291">
    <property type="entry name" value="NAD(P)-bd_dom_sf"/>
</dbReference>
<evidence type="ECO:0000259" key="1">
    <source>
        <dbReference type="Pfam" id="PF13460"/>
    </source>
</evidence>
<dbReference type="Proteomes" id="UP000231693">
    <property type="component" value="Unassembled WGS sequence"/>
</dbReference>
<dbReference type="EMBL" id="PGFE01000007">
    <property type="protein sequence ID" value="PJJ68573.1"/>
    <property type="molecule type" value="Genomic_DNA"/>
</dbReference>
<gene>
    <name evidence="2" type="ORF">CLV28_2989</name>
</gene>
<dbReference type="OrthoDB" id="4248066at2"/>
<protein>
    <submittedName>
        <fullName evidence="2">Putative NADH-flavin reductase</fullName>
    </submittedName>
</protein>
<dbReference type="InterPro" id="IPR016040">
    <property type="entry name" value="NAD(P)-bd_dom"/>
</dbReference>
<dbReference type="Pfam" id="PF13460">
    <property type="entry name" value="NAD_binding_10"/>
    <property type="match status" value="1"/>
</dbReference>
<feature type="domain" description="NAD(P)-binding" evidence="1">
    <location>
        <begin position="7"/>
        <end position="194"/>
    </location>
</feature>
<dbReference type="PANTHER" id="PTHR15020">
    <property type="entry name" value="FLAVIN REDUCTASE-RELATED"/>
    <property type="match status" value="1"/>
</dbReference>
<reference evidence="2 3" key="1">
    <citation type="submission" date="2017-11" db="EMBL/GenBank/DDBJ databases">
        <title>Genomic Encyclopedia of Archaeal and Bacterial Type Strains, Phase II (KMG-II): From Individual Species to Whole Genera.</title>
        <authorList>
            <person name="Goeker M."/>
        </authorList>
    </citation>
    <scope>NUCLEOTIDE SEQUENCE [LARGE SCALE GENOMIC DNA]</scope>
    <source>
        <strain evidence="2 3">DSM 25478</strain>
    </source>
</reference>
<dbReference type="SUPFAM" id="SSF51735">
    <property type="entry name" value="NAD(P)-binding Rossmann-fold domains"/>
    <property type="match status" value="1"/>
</dbReference>
<dbReference type="PANTHER" id="PTHR15020:SF50">
    <property type="entry name" value="UPF0659 PROTEIN YMR090W"/>
    <property type="match status" value="1"/>
</dbReference>
<organism evidence="2 3">
    <name type="scientific">Sediminihabitans luteus</name>
    <dbReference type="NCBI Taxonomy" id="1138585"/>
    <lineage>
        <taxon>Bacteria</taxon>
        <taxon>Bacillati</taxon>
        <taxon>Actinomycetota</taxon>
        <taxon>Actinomycetes</taxon>
        <taxon>Micrococcales</taxon>
        <taxon>Cellulomonadaceae</taxon>
        <taxon>Sediminihabitans</taxon>
    </lineage>
</organism>
<comment type="caution">
    <text evidence="2">The sequence shown here is derived from an EMBL/GenBank/DDBJ whole genome shotgun (WGS) entry which is preliminary data.</text>
</comment>
<dbReference type="RefSeq" id="WP_100424135.1">
    <property type="nucleotide sequence ID" value="NZ_BOOX01000011.1"/>
</dbReference>
<sequence>MKIALVGAHGKVGQIAIGDLTAAGHEVTGIIRSPEQSDQIAGLGAQPLVLDVATASADDVAAGLRGHDAVVWSAGAGGGGDAERTYSVDRDAAIRTMDAAASEGVRRYVMVSFIGAVHDHGVPRDDPFFAYADAKVAADDHLRGTDLDWAILGPGTLTDDATRGAVRVLADGDPVPEDSSTARATVAAVITAVLGSGTVAGVDARCAFVRFTDGDVPIA</sequence>
<accession>A0A2M9CC07</accession>
<proteinExistence type="predicted"/>
<name>A0A2M9CC07_9CELL</name>
<evidence type="ECO:0000313" key="3">
    <source>
        <dbReference type="Proteomes" id="UP000231693"/>
    </source>
</evidence>
<evidence type="ECO:0000313" key="2">
    <source>
        <dbReference type="EMBL" id="PJJ68573.1"/>
    </source>
</evidence>
<dbReference type="AlphaFoldDB" id="A0A2M9CC07"/>
<keyword evidence="3" id="KW-1185">Reference proteome</keyword>